<evidence type="ECO:0000313" key="3">
    <source>
        <dbReference type="Proteomes" id="UP001229421"/>
    </source>
</evidence>
<dbReference type="InterPro" id="IPR000270">
    <property type="entry name" value="PB1_dom"/>
</dbReference>
<name>A0AAD8K5B8_TARER</name>
<dbReference type="EMBL" id="JAUHHV010000008">
    <property type="protein sequence ID" value="KAK1416114.1"/>
    <property type="molecule type" value="Genomic_DNA"/>
</dbReference>
<dbReference type="SUPFAM" id="SSF54277">
    <property type="entry name" value="CAD &amp; PB1 domains"/>
    <property type="match status" value="1"/>
</dbReference>
<accession>A0AAD8K5B8</accession>
<evidence type="ECO:0000259" key="1">
    <source>
        <dbReference type="SMART" id="SM00666"/>
    </source>
</evidence>
<protein>
    <recommendedName>
        <fullName evidence="1">PB1 domain-containing protein</fullName>
    </recommendedName>
</protein>
<dbReference type="InterPro" id="IPR053198">
    <property type="entry name" value="Gynoecium_Dev_Regulator"/>
</dbReference>
<dbReference type="SMART" id="SM00666">
    <property type="entry name" value="PB1"/>
    <property type="match status" value="1"/>
</dbReference>
<dbReference type="PANTHER" id="PTHR31066">
    <property type="entry name" value="OS05G0427100 PROTEIN-RELATED"/>
    <property type="match status" value="1"/>
</dbReference>
<keyword evidence="3" id="KW-1185">Reference proteome</keyword>
<dbReference type="CDD" id="cd06410">
    <property type="entry name" value="PB1_UP2"/>
    <property type="match status" value="1"/>
</dbReference>
<dbReference type="Pfam" id="PF00564">
    <property type="entry name" value="PB1"/>
    <property type="match status" value="1"/>
</dbReference>
<evidence type="ECO:0000313" key="2">
    <source>
        <dbReference type="EMBL" id="KAK1416114.1"/>
    </source>
</evidence>
<dbReference type="Proteomes" id="UP001229421">
    <property type="component" value="Unassembled WGS sequence"/>
</dbReference>
<dbReference type="AlphaFoldDB" id="A0AAD8K5B8"/>
<proteinExistence type="predicted"/>
<dbReference type="Gene3D" id="3.10.20.90">
    <property type="entry name" value="Phosphatidylinositol 3-kinase Catalytic Subunit, Chain A, domain 1"/>
    <property type="match status" value="1"/>
</dbReference>
<organism evidence="2 3">
    <name type="scientific">Tagetes erecta</name>
    <name type="common">African marigold</name>
    <dbReference type="NCBI Taxonomy" id="13708"/>
    <lineage>
        <taxon>Eukaryota</taxon>
        <taxon>Viridiplantae</taxon>
        <taxon>Streptophyta</taxon>
        <taxon>Embryophyta</taxon>
        <taxon>Tracheophyta</taxon>
        <taxon>Spermatophyta</taxon>
        <taxon>Magnoliopsida</taxon>
        <taxon>eudicotyledons</taxon>
        <taxon>Gunneridae</taxon>
        <taxon>Pentapetalae</taxon>
        <taxon>asterids</taxon>
        <taxon>campanulids</taxon>
        <taxon>Asterales</taxon>
        <taxon>Asteraceae</taxon>
        <taxon>Asteroideae</taxon>
        <taxon>Heliantheae alliance</taxon>
        <taxon>Tageteae</taxon>
        <taxon>Tagetes</taxon>
    </lineage>
</organism>
<sequence>METSKLRLMCSNGGHIIPRPHDKSLCYIGGETRLILIHRHTTLHNLTHHLHKAFFRSPPPPPSSSSSSSFTIKYQLPFEDLDSLISITTDEDLENMIHEYDKLNSSSRLRLFIFPTSCLSLESFFQNSEDWFLNALNGSNNNDASLVNCLVDLDDHVSLPEKKDVHRKNTSGNSSGQDVHSILDSLMMETSSSFGSATSSSNLSPVRVNADDRKKCFQNLQVTSSPENQEKQFSDQLSPVAQIQSLNYNNQAFDSNEKGNYQQPQCINNHHRPSMAVPVTFKYHHHRHGHQPPVNLNLNQNQQGVMYFIPVNHPPQGYNHGGAPPVAAGESAGKVNSGGDDQFVRVSSGYHQKIQNQQVKHVGYYATPLSTGQYAKMRVGEFLEIV</sequence>
<gene>
    <name evidence="2" type="ORF">QVD17_31902</name>
</gene>
<feature type="domain" description="PB1" evidence="1">
    <location>
        <begin position="20"/>
        <end position="116"/>
    </location>
</feature>
<reference evidence="2" key="1">
    <citation type="journal article" date="2023" name="bioRxiv">
        <title>Improved chromosome-level genome assembly for marigold (Tagetes erecta).</title>
        <authorList>
            <person name="Jiang F."/>
            <person name="Yuan L."/>
            <person name="Wang S."/>
            <person name="Wang H."/>
            <person name="Xu D."/>
            <person name="Wang A."/>
            <person name="Fan W."/>
        </authorList>
    </citation>
    <scope>NUCLEOTIDE SEQUENCE</scope>
    <source>
        <strain evidence="2">WSJ</strain>
        <tissue evidence="2">Leaf</tissue>
    </source>
</reference>
<dbReference type="PANTHER" id="PTHR31066:SF27">
    <property type="entry name" value="EXPRESSED PROTEIN"/>
    <property type="match status" value="1"/>
</dbReference>
<comment type="caution">
    <text evidence="2">The sequence shown here is derived from an EMBL/GenBank/DDBJ whole genome shotgun (WGS) entry which is preliminary data.</text>
</comment>